<reference evidence="1 2" key="1">
    <citation type="submission" date="2019-07" db="EMBL/GenBank/DDBJ databases">
        <title>Whole genome shotgun sequence of Skermanella aerolata NBRC 106429.</title>
        <authorList>
            <person name="Hosoyama A."/>
            <person name="Uohara A."/>
            <person name="Ohji S."/>
            <person name="Ichikawa N."/>
        </authorList>
    </citation>
    <scope>NUCLEOTIDE SEQUENCE [LARGE SCALE GENOMIC DNA]</scope>
    <source>
        <strain evidence="1 2">NBRC 106429</strain>
    </source>
</reference>
<dbReference type="Proteomes" id="UP000321523">
    <property type="component" value="Unassembled WGS sequence"/>
</dbReference>
<gene>
    <name evidence="1" type="ORF">SAE02_10000</name>
</gene>
<organism evidence="1 2">
    <name type="scientific">Skermanella aerolata</name>
    <dbReference type="NCBI Taxonomy" id="393310"/>
    <lineage>
        <taxon>Bacteria</taxon>
        <taxon>Pseudomonadati</taxon>
        <taxon>Pseudomonadota</taxon>
        <taxon>Alphaproteobacteria</taxon>
        <taxon>Rhodospirillales</taxon>
        <taxon>Azospirillaceae</taxon>
        <taxon>Skermanella</taxon>
    </lineage>
</organism>
<accession>A0A512DK53</accession>
<dbReference type="EMBL" id="BJYZ01000003">
    <property type="protein sequence ID" value="GEO36852.1"/>
    <property type="molecule type" value="Genomic_DNA"/>
</dbReference>
<protein>
    <submittedName>
        <fullName evidence="1">Uncharacterized protein</fullName>
    </submittedName>
</protein>
<name>A0A512DK53_9PROT</name>
<proteinExistence type="predicted"/>
<keyword evidence="2" id="KW-1185">Reference proteome</keyword>
<comment type="caution">
    <text evidence="1">The sequence shown here is derived from an EMBL/GenBank/DDBJ whole genome shotgun (WGS) entry which is preliminary data.</text>
</comment>
<dbReference type="AlphaFoldDB" id="A0A512DK53"/>
<evidence type="ECO:0000313" key="1">
    <source>
        <dbReference type="EMBL" id="GEO36852.1"/>
    </source>
</evidence>
<sequence length="72" mass="6704">MLAGGVSGVGADRQHLVAQFTAGCIQGGGVGAGDGDAGAFLQELAGRLKADAAGAAGDEGALAVESVHDGGP</sequence>
<evidence type="ECO:0000313" key="2">
    <source>
        <dbReference type="Proteomes" id="UP000321523"/>
    </source>
</evidence>